<evidence type="ECO:0000256" key="4">
    <source>
        <dbReference type="ARBA" id="ARBA00022801"/>
    </source>
</evidence>
<dbReference type="InterPro" id="IPR001567">
    <property type="entry name" value="Pept_M3A_M3B_dom"/>
</dbReference>
<keyword evidence="4 7" id="KW-0378">Hydrolase</keyword>
<keyword evidence="6 7" id="KW-0482">Metalloprotease</keyword>
<comment type="caution">
    <text evidence="10">The sequence shown here is derived from an EMBL/GenBank/DDBJ whole genome shotgun (WGS) entry which is preliminary data.</text>
</comment>
<dbReference type="GO" id="GO:0004222">
    <property type="term" value="F:metalloendopeptidase activity"/>
    <property type="evidence" value="ECO:0007669"/>
    <property type="project" value="InterPro"/>
</dbReference>
<reference evidence="10 11" key="1">
    <citation type="submission" date="2020-04" db="EMBL/GenBank/DDBJ databases">
        <title>Novosphingobium sp. TW-4 isolated from soil.</title>
        <authorList>
            <person name="Dahal R.H."/>
            <person name="Chaudhary D.K."/>
        </authorList>
    </citation>
    <scope>NUCLEOTIDE SEQUENCE [LARGE SCALE GENOMIC DNA]</scope>
    <source>
        <strain evidence="10 11">TW-4</strain>
    </source>
</reference>
<dbReference type="PANTHER" id="PTHR11804">
    <property type="entry name" value="PROTEASE M3 THIMET OLIGOPEPTIDASE-RELATED"/>
    <property type="match status" value="1"/>
</dbReference>
<evidence type="ECO:0000256" key="5">
    <source>
        <dbReference type="ARBA" id="ARBA00022833"/>
    </source>
</evidence>
<evidence type="ECO:0000256" key="3">
    <source>
        <dbReference type="ARBA" id="ARBA00022723"/>
    </source>
</evidence>
<dbReference type="Proteomes" id="UP000583556">
    <property type="component" value="Unassembled WGS sequence"/>
</dbReference>
<dbReference type="Gene3D" id="1.10.1370.10">
    <property type="entry name" value="Neurolysin, domain 3"/>
    <property type="match status" value="1"/>
</dbReference>
<feature type="chain" id="PRO_5030766238" evidence="8">
    <location>
        <begin position="22"/>
        <end position="679"/>
    </location>
</feature>
<dbReference type="InterPro" id="IPR024077">
    <property type="entry name" value="Neurolysin/TOP_dom2"/>
</dbReference>
<keyword evidence="8" id="KW-0732">Signal</keyword>
<organism evidence="10 11">
    <name type="scientific">Novosphingobium olei</name>
    <dbReference type="NCBI Taxonomy" id="2728851"/>
    <lineage>
        <taxon>Bacteria</taxon>
        <taxon>Pseudomonadati</taxon>
        <taxon>Pseudomonadota</taxon>
        <taxon>Alphaproteobacteria</taxon>
        <taxon>Sphingomonadales</taxon>
        <taxon>Sphingomonadaceae</taxon>
        <taxon>Novosphingobium</taxon>
    </lineage>
</organism>
<dbReference type="GO" id="GO:0006508">
    <property type="term" value="P:proteolysis"/>
    <property type="evidence" value="ECO:0007669"/>
    <property type="project" value="UniProtKB-KW"/>
</dbReference>
<dbReference type="InterPro" id="IPR024079">
    <property type="entry name" value="MetalloPept_cat_dom_sf"/>
</dbReference>
<dbReference type="CDD" id="cd06455">
    <property type="entry name" value="M3A_TOP"/>
    <property type="match status" value="1"/>
</dbReference>
<keyword evidence="5 7" id="KW-0862">Zinc</keyword>
<evidence type="ECO:0000256" key="7">
    <source>
        <dbReference type="RuleBase" id="RU003435"/>
    </source>
</evidence>
<evidence type="ECO:0000256" key="1">
    <source>
        <dbReference type="ARBA" id="ARBA00006040"/>
    </source>
</evidence>
<evidence type="ECO:0000256" key="8">
    <source>
        <dbReference type="SAM" id="SignalP"/>
    </source>
</evidence>
<dbReference type="EMBL" id="JABBGM010000002">
    <property type="protein sequence ID" value="NML93490.1"/>
    <property type="molecule type" value="Genomic_DNA"/>
</dbReference>
<keyword evidence="3 7" id="KW-0479">Metal-binding</keyword>
<comment type="cofactor">
    <cofactor evidence="7">
        <name>Zn(2+)</name>
        <dbReference type="ChEBI" id="CHEBI:29105"/>
    </cofactor>
    <text evidence="7">Binds 1 zinc ion.</text>
</comment>
<keyword evidence="2 7" id="KW-0645">Protease</keyword>
<evidence type="ECO:0000313" key="11">
    <source>
        <dbReference type="Proteomes" id="UP000583556"/>
    </source>
</evidence>
<dbReference type="RefSeq" id="WP_169492706.1">
    <property type="nucleotide sequence ID" value="NZ_JABBGM010000002.1"/>
</dbReference>
<evidence type="ECO:0000256" key="6">
    <source>
        <dbReference type="ARBA" id="ARBA00023049"/>
    </source>
</evidence>
<dbReference type="InterPro" id="IPR045090">
    <property type="entry name" value="Pept_M3A_M3B"/>
</dbReference>
<comment type="similarity">
    <text evidence="1 7">Belongs to the peptidase M3 family.</text>
</comment>
<gene>
    <name evidence="10" type="ORF">HHL27_07405</name>
</gene>
<evidence type="ECO:0000313" key="10">
    <source>
        <dbReference type="EMBL" id="NML93490.1"/>
    </source>
</evidence>
<protein>
    <submittedName>
        <fullName evidence="10">Zn-dependent oligopeptidase</fullName>
    </submittedName>
</protein>
<feature type="domain" description="Peptidase M3A/M3B catalytic" evidence="9">
    <location>
        <begin position="235"/>
        <end position="674"/>
    </location>
</feature>
<dbReference type="Gene3D" id="3.40.390.10">
    <property type="entry name" value="Collagenase (Catalytic Domain)"/>
    <property type="match status" value="1"/>
</dbReference>
<dbReference type="SUPFAM" id="SSF55486">
    <property type="entry name" value="Metalloproteases ('zincins'), catalytic domain"/>
    <property type="match status" value="1"/>
</dbReference>
<accession>A0A7Y0BNJ7</accession>
<dbReference type="PANTHER" id="PTHR11804:SF84">
    <property type="entry name" value="SACCHAROLYSIN"/>
    <property type="match status" value="1"/>
</dbReference>
<evidence type="ECO:0000256" key="2">
    <source>
        <dbReference type="ARBA" id="ARBA00022670"/>
    </source>
</evidence>
<dbReference type="AlphaFoldDB" id="A0A7Y0BNJ7"/>
<keyword evidence="11" id="KW-1185">Reference proteome</keyword>
<dbReference type="Pfam" id="PF01432">
    <property type="entry name" value="Peptidase_M3"/>
    <property type="match status" value="1"/>
</dbReference>
<evidence type="ECO:0000259" key="9">
    <source>
        <dbReference type="Pfam" id="PF01432"/>
    </source>
</evidence>
<name>A0A7Y0BNJ7_9SPHN</name>
<sequence>MRQTLSAMLLAGSMFATPAVAAPMKPNAVDTFVGNVAATPADAAAINAMCDRFVNEIARRQTALEGEKGRATIPTTLQAYDDLTDLLFSSLGEMTLYREVMADAPRRDAAAACEVKINAANTKISLSRPIYERLKAVDVSKADSATKLLHSRIIGSFERSGIGLPDAERAKAQELSDKISQAGTAFDQAIAAGRKTVTADPAELEGLPADYIAAHKPDASGNVTLSTDYPDLFPVMSYAKSSALRQRIYEAFLTRAWPENDANLRTMIDLRDQLAKLVGRKDFASLVLEDKMVNTPEKVVALLDDMASAARPAADRDYARKLAVYRLDHPGATSFNVWDNSYLTNLVQKQDFSYDRQEARKYFAYNNVRDGILRLTQDLFGVKITPWQTAKWDPMVETYEISEASGPEAGKLLGRFYFDSHPRPGKYDHANMIPLRVGVAGRTIPVGALVMNLPAGDHSTGLMEHGDVQTFLHEFGHMLHHIFGGQTVKWAGVSSISTEWDFAEAPSQMLEEWVYDYDTLSRFAVDAQGKTIPRDLVEKMNKARYFNLGMADLRQLGYSNISLRLHQGPAPADLGARTRELAAVYDLLPLPPSTQSQASFGHLNGYSAIYYTYEWSKVIADDMFTQFAKNGMRDTATALRYRTLVLGPGGSKPAAELVADFLGRPISIDAYKAEVAKDK</sequence>
<proteinExistence type="inferred from homology"/>
<feature type="signal peptide" evidence="8">
    <location>
        <begin position="1"/>
        <end position="21"/>
    </location>
</feature>
<dbReference type="GO" id="GO:0006518">
    <property type="term" value="P:peptide metabolic process"/>
    <property type="evidence" value="ECO:0007669"/>
    <property type="project" value="TreeGrafter"/>
</dbReference>
<dbReference type="GO" id="GO:0046872">
    <property type="term" value="F:metal ion binding"/>
    <property type="evidence" value="ECO:0007669"/>
    <property type="project" value="UniProtKB-UniRule"/>
</dbReference>